<evidence type="ECO:0000256" key="1">
    <source>
        <dbReference type="ARBA" id="ARBA00022527"/>
    </source>
</evidence>
<dbReference type="PANTHER" id="PTHR24058">
    <property type="entry name" value="DUAL SPECIFICITY PROTEIN KINASE"/>
    <property type="match status" value="1"/>
</dbReference>
<dbReference type="InterPro" id="IPR050494">
    <property type="entry name" value="Ser_Thr_dual-spec_kinase"/>
</dbReference>
<keyword evidence="4" id="KW-0418">Kinase</keyword>
<evidence type="ECO:0000313" key="9">
    <source>
        <dbReference type="Proteomes" id="UP001318040"/>
    </source>
</evidence>
<reference evidence="10" key="1">
    <citation type="submission" date="2025-08" db="UniProtKB">
        <authorList>
            <consortium name="RefSeq"/>
        </authorList>
    </citation>
    <scope>IDENTIFICATION</scope>
    <source>
        <tissue evidence="10">Sperm</tissue>
    </source>
</reference>
<dbReference type="GO" id="GO:0005524">
    <property type="term" value="F:ATP binding"/>
    <property type="evidence" value="ECO:0007669"/>
    <property type="project" value="UniProtKB-UniRule"/>
</dbReference>
<dbReference type="Gene3D" id="3.30.200.20">
    <property type="entry name" value="Phosphorylase Kinase, domain 1"/>
    <property type="match status" value="1"/>
</dbReference>
<comment type="similarity">
    <text evidence="7">Belongs to the protein kinase superfamily.</text>
</comment>
<dbReference type="InterPro" id="IPR011009">
    <property type="entry name" value="Kinase-like_dom_sf"/>
</dbReference>
<dbReference type="KEGG" id="pmrn:116957760"/>
<dbReference type="PANTHER" id="PTHR24058:SF130">
    <property type="entry name" value="SERINE_THREONINE PROTEIN KINASES-RELATED"/>
    <property type="match status" value="1"/>
</dbReference>
<evidence type="ECO:0000256" key="5">
    <source>
        <dbReference type="ARBA" id="ARBA00022840"/>
    </source>
</evidence>
<keyword evidence="1 7" id="KW-0723">Serine/threonine-protein kinase</keyword>
<evidence type="ECO:0000256" key="6">
    <source>
        <dbReference type="PROSITE-ProRule" id="PRU10141"/>
    </source>
</evidence>
<keyword evidence="9" id="KW-1185">Reference proteome</keyword>
<keyword evidence="2" id="KW-0808">Transferase</keyword>
<evidence type="ECO:0000259" key="8">
    <source>
        <dbReference type="PROSITE" id="PS50011"/>
    </source>
</evidence>
<evidence type="ECO:0000256" key="7">
    <source>
        <dbReference type="RuleBase" id="RU000304"/>
    </source>
</evidence>
<dbReference type="InterPro" id="IPR000719">
    <property type="entry name" value="Prot_kinase_dom"/>
</dbReference>
<dbReference type="Pfam" id="PF00069">
    <property type="entry name" value="Pkinase"/>
    <property type="match status" value="1"/>
</dbReference>
<protein>
    <submittedName>
        <fullName evidence="10">Dual specificity tyrosine-phosphorylation-regulated kinase 2-like</fullName>
    </submittedName>
</protein>
<feature type="domain" description="Protein kinase" evidence="8">
    <location>
        <begin position="95"/>
        <end position="314"/>
    </location>
</feature>
<dbReference type="PROSITE" id="PS50011">
    <property type="entry name" value="PROTEIN_KINASE_DOM"/>
    <property type="match status" value="1"/>
</dbReference>
<dbReference type="Gene3D" id="1.10.510.10">
    <property type="entry name" value="Transferase(Phosphotransferase) domain 1"/>
    <property type="match status" value="1"/>
</dbReference>
<name>A0AAJ7UIS9_PETMA</name>
<organism evidence="9 10">
    <name type="scientific">Petromyzon marinus</name>
    <name type="common">Sea lamprey</name>
    <dbReference type="NCBI Taxonomy" id="7757"/>
    <lineage>
        <taxon>Eukaryota</taxon>
        <taxon>Metazoa</taxon>
        <taxon>Chordata</taxon>
        <taxon>Craniata</taxon>
        <taxon>Vertebrata</taxon>
        <taxon>Cyclostomata</taxon>
        <taxon>Hyperoartia</taxon>
        <taxon>Petromyzontiformes</taxon>
        <taxon>Petromyzontidae</taxon>
        <taxon>Petromyzon</taxon>
    </lineage>
</organism>
<dbReference type="Proteomes" id="UP001318040">
    <property type="component" value="Chromosome 38"/>
</dbReference>
<accession>A0AAJ7UIS9</accession>
<dbReference type="PROSITE" id="PS00107">
    <property type="entry name" value="PROTEIN_KINASE_ATP"/>
    <property type="match status" value="1"/>
</dbReference>
<dbReference type="AlphaFoldDB" id="A0AAJ7UIS9"/>
<evidence type="ECO:0000313" key="10">
    <source>
        <dbReference type="RefSeq" id="XP_032835996.1"/>
    </source>
</evidence>
<keyword evidence="3 6" id="KW-0547">Nucleotide-binding</keyword>
<evidence type="ECO:0000256" key="4">
    <source>
        <dbReference type="ARBA" id="ARBA00022777"/>
    </source>
</evidence>
<dbReference type="PROSITE" id="PS00108">
    <property type="entry name" value="PROTEIN_KINASE_ST"/>
    <property type="match status" value="1"/>
</dbReference>
<feature type="binding site" evidence="6">
    <location>
        <position position="124"/>
    </location>
    <ligand>
        <name>ATP</name>
        <dbReference type="ChEBI" id="CHEBI:30616"/>
    </ligand>
</feature>
<dbReference type="InterPro" id="IPR008271">
    <property type="entry name" value="Ser/Thr_kinase_AS"/>
</dbReference>
<dbReference type="RefSeq" id="XP_032835996.1">
    <property type="nucleotide sequence ID" value="XM_032980105.1"/>
</dbReference>
<keyword evidence="5 6" id="KW-0067">ATP-binding</keyword>
<evidence type="ECO:0000256" key="2">
    <source>
        <dbReference type="ARBA" id="ARBA00022679"/>
    </source>
</evidence>
<proteinExistence type="inferred from homology"/>
<evidence type="ECO:0000256" key="3">
    <source>
        <dbReference type="ARBA" id="ARBA00022741"/>
    </source>
</evidence>
<dbReference type="SMART" id="SM00220">
    <property type="entry name" value="S_TKc"/>
    <property type="match status" value="1"/>
</dbReference>
<dbReference type="InterPro" id="IPR017441">
    <property type="entry name" value="Protein_kinase_ATP_BS"/>
</dbReference>
<dbReference type="GO" id="GO:0004674">
    <property type="term" value="F:protein serine/threonine kinase activity"/>
    <property type="evidence" value="ECO:0007669"/>
    <property type="project" value="UniProtKB-KW"/>
</dbReference>
<gene>
    <name evidence="10" type="primary">LOC116957760</name>
</gene>
<sequence>MDEPVVIAEAGMHFTPAAMDEPVVIAEAGMHYTPTDILWKFGSRMTPFEHDELTRYKRIYYFKIRQPSQSSFNDVHDFTSHHYNLVQDEHLAYRYQFLSVLGAGAYGQVIRCLDHKHKREVAVKMLQHESYAKPYHSKREVQMLKALQSKEKNNNYVIKLLNTFTFRGHFSLVLELLTGDLRQQLKLAPTAFTLPEAKVYVRSILKALQKLKNKKIIHGDLKPENILIKDQDTSDVRLADFGLSFQECPNFFKRFGTEQYTAPEMYLKLPITCSVDMWSLGCVAAELVTGHHLFKRKLECHHLERVIEVCSRSF</sequence>
<dbReference type="SUPFAM" id="SSF56112">
    <property type="entry name" value="Protein kinase-like (PK-like)"/>
    <property type="match status" value="1"/>
</dbReference>